<reference evidence="1 2" key="1">
    <citation type="submission" date="2024-03" db="EMBL/GenBank/DDBJ databases">
        <title>Human intestinal bacterial collection.</title>
        <authorList>
            <person name="Pauvert C."/>
            <person name="Hitch T.C.A."/>
            <person name="Clavel T."/>
        </authorList>
    </citation>
    <scope>NUCLEOTIDE SEQUENCE [LARGE SCALE GENOMIC DNA]</scope>
    <source>
        <strain evidence="1 2">CLA-AA-H192</strain>
    </source>
</reference>
<dbReference type="InterPro" id="IPR010697">
    <property type="entry name" value="YspA"/>
</dbReference>
<organism evidence="1 2">
    <name type="scientific">Faecousia intestinalis</name>
    <dbReference type="NCBI Taxonomy" id="3133167"/>
    <lineage>
        <taxon>Bacteria</taxon>
        <taxon>Bacillati</taxon>
        <taxon>Bacillota</taxon>
        <taxon>Clostridia</taxon>
        <taxon>Eubacteriales</taxon>
        <taxon>Oscillospiraceae</taxon>
        <taxon>Faecousia</taxon>
    </lineage>
</organism>
<dbReference type="Proteomes" id="UP001491552">
    <property type="component" value="Unassembled WGS sequence"/>
</dbReference>
<dbReference type="RefSeq" id="WP_330621745.1">
    <property type="nucleotide sequence ID" value="NZ_JBBMFF010000270.1"/>
</dbReference>
<name>A0ABV1GAE1_9FIRM</name>
<dbReference type="PANTHER" id="PTHR38440:SF1">
    <property type="entry name" value="UPF0398 PROTEIN SPR0331"/>
    <property type="match status" value="1"/>
</dbReference>
<gene>
    <name evidence="1" type="ORF">WMO66_13885</name>
</gene>
<keyword evidence="2" id="KW-1185">Reference proteome</keyword>
<sequence length="182" mass="21375">MNLLHYSKAVVLIYYRRCQMKKKTCCVTGHRDLPQNQINYVKAALLREIEKSVADGFTCFMSGVAEGVDQYFVEIVMEKQKDDPSLELIAVIPYQKRLDSLRAKRRTYEMLEACRDVVVIQEEYQPSVYSHRNRYMVEHSDRVIAVYDGREKGGTVRTIRFAHQMKKELREIPVGEIYFPKK</sequence>
<accession>A0ABV1GAE1</accession>
<dbReference type="PANTHER" id="PTHR38440">
    <property type="entry name" value="UPF0398 PROTEIN YPSA"/>
    <property type="match status" value="1"/>
</dbReference>
<evidence type="ECO:0000313" key="1">
    <source>
        <dbReference type="EMBL" id="MEQ2512319.1"/>
    </source>
</evidence>
<comment type="caution">
    <text evidence="1">The sequence shown here is derived from an EMBL/GenBank/DDBJ whole genome shotgun (WGS) entry which is preliminary data.</text>
</comment>
<dbReference type="Gene3D" id="3.40.50.450">
    <property type="match status" value="1"/>
</dbReference>
<dbReference type="EMBL" id="JBBMFF010000270">
    <property type="protein sequence ID" value="MEQ2512319.1"/>
    <property type="molecule type" value="Genomic_DNA"/>
</dbReference>
<proteinExistence type="predicted"/>
<dbReference type="SUPFAM" id="SSF102405">
    <property type="entry name" value="MCP/YpsA-like"/>
    <property type="match status" value="1"/>
</dbReference>
<dbReference type="Pfam" id="PF06908">
    <property type="entry name" value="YpsA"/>
    <property type="match status" value="1"/>
</dbReference>
<evidence type="ECO:0000313" key="2">
    <source>
        <dbReference type="Proteomes" id="UP001491552"/>
    </source>
</evidence>
<protein>
    <submittedName>
        <fullName evidence="1">SLOG family protein</fullName>
    </submittedName>
</protein>